<dbReference type="GO" id="GO:0003824">
    <property type="term" value="F:catalytic activity"/>
    <property type="evidence" value="ECO:0007669"/>
    <property type="project" value="InterPro"/>
</dbReference>
<evidence type="ECO:0000313" key="3">
    <source>
        <dbReference type="Proteomes" id="UP000188268"/>
    </source>
</evidence>
<dbReference type="InterPro" id="IPR050796">
    <property type="entry name" value="SCF_F-box_component"/>
</dbReference>
<feature type="domain" description="F-box" evidence="1">
    <location>
        <begin position="11"/>
        <end position="51"/>
    </location>
</feature>
<dbReference type="PANTHER" id="PTHR31672">
    <property type="entry name" value="BNACNNG10540D PROTEIN"/>
    <property type="match status" value="1"/>
</dbReference>
<dbReference type="Gene3D" id="1.20.1280.50">
    <property type="match status" value="1"/>
</dbReference>
<dbReference type="GO" id="GO:0005992">
    <property type="term" value="P:trehalose biosynthetic process"/>
    <property type="evidence" value="ECO:0007669"/>
    <property type="project" value="InterPro"/>
</dbReference>
<dbReference type="SMART" id="SM00256">
    <property type="entry name" value="FBOX"/>
    <property type="match status" value="1"/>
</dbReference>
<comment type="caution">
    <text evidence="2">The sequence shown here is derived from an EMBL/GenBank/DDBJ whole genome shotgun (WGS) entry which is preliminary data.</text>
</comment>
<name>A0A1R3GAD9_COCAP</name>
<dbReference type="PANTHER" id="PTHR31672:SF13">
    <property type="entry name" value="F-BOX PROTEIN CPR30-LIKE"/>
    <property type="match status" value="1"/>
</dbReference>
<dbReference type="EMBL" id="AWWV01014779">
    <property type="protein sequence ID" value="OMO55059.1"/>
    <property type="molecule type" value="Genomic_DNA"/>
</dbReference>
<keyword evidence="3" id="KW-1185">Reference proteome</keyword>
<dbReference type="InterPro" id="IPR001830">
    <property type="entry name" value="Glyco_trans_20"/>
</dbReference>
<sequence length="960" mass="109965">MNKANASPILLIDEIVDDILLRLPVKSLKRFKLVSKPWNSLISDPKFAVSYLQDKPLRVGQIYAKGGPKPSLSLYSMDADGSNREILTVDYDYDHDDYYDNPYDSNSDVQILGSCNGLLFLLVGTSKYLLWNPITREYKYIALDSSHRNEERGMKISALGYDSSSGNYKGITVSHYISGISSPHDEDVLYEEVRCYVYDYKKDSWTDKKQYIYNEFPYTLHSCNSAIMVNGVPHWCVYRRHGRHREGYDRLQIRVSYVIVYFDLETEKFKEVGLPGWAAEEVKFYLGVLGGCLCMCLDPQKNSSSFEVWTMKEYRIVESWTKLFVISSPFFKELRPLCYTDTGKNQVLMEVEEKNKAGRKLIIFNLGEKTQKTLLVDKNFESTIGGILCQSGDLGRALYHMNSEGLSRKVVMIDHDDFARCIDLAGILGTCNGLFLVLIITRQSKNCILWNPSSRKCMTIAPYHVPSDMALVISGLGYESSSRNYQGVVVYSHYNPWTSQDAYGNKEFLCLVYNYKINSWTRKYESDYDLFDFSHSWDVAMVNGVPHWCVFRIDQLNFSKTYLIVYFDLENENFKVLVGVPEWGIEEMKFHLGVLGGLGYESTSGNYKGIIVSHYISGPSSPHHADGQYEAIDYKVYDNKLNEWKWKEYGDFYPYRVHSGGSGSAVMVNGIPHWCVYRREEAADGQNDGEGYGSIFFRVTYVIVYVDLITEKLKEVELPVWALNEEIEFDLGVLGGCLCMSLHPQGSSTGFEVWAMKEIFEACKDRHLWAMATLVSRTLYRTLPVRDEILRALLNCDLIGFQFHTFDYARHFLSSSRRVLGLHSESIRGHIAIDYYGRNVTIKILPAGIHMEQLQPVMSEETTVRKAKELKQEYEGKFLMVGVNDLDLFKGIPQKLLAMEKLLEFNPELRAKYAVADCCVVTPVRDGMNLVPYKYTVCRQGCPVLDKALGLPMIYCKLIY</sequence>
<dbReference type="InterPro" id="IPR017451">
    <property type="entry name" value="F-box-assoc_interact_dom"/>
</dbReference>
<dbReference type="Pfam" id="PF07734">
    <property type="entry name" value="FBA_1"/>
    <property type="match status" value="3"/>
</dbReference>
<dbReference type="Pfam" id="PF00646">
    <property type="entry name" value="F-box"/>
    <property type="match status" value="1"/>
</dbReference>
<dbReference type="InterPro" id="IPR001810">
    <property type="entry name" value="F-box_dom"/>
</dbReference>
<organism evidence="2 3">
    <name type="scientific">Corchorus capsularis</name>
    <name type="common">Jute</name>
    <dbReference type="NCBI Taxonomy" id="210143"/>
    <lineage>
        <taxon>Eukaryota</taxon>
        <taxon>Viridiplantae</taxon>
        <taxon>Streptophyta</taxon>
        <taxon>Embryophyta</taxon>
        <taxon>Tracheophyta</taxon>
        <taxon>Spermatophyta</taxon>
        <taxon>Magnoliopsida</taxon>
        <taxon>eudicotyledons</taxon>
        <taxon>Gunneridae</taxon>
        <taxon>Pentapetalae</taxon>
        <taxon>rosids</taxon>
        <taxon>malvids</taxon>
        <taxon>Malvales</taxon>
        <taxon>Malvaceae</taxon>
        <taxon>Grewioideae</taxon>
        <taxon>Apeibeae</taxon>
        <taxon>Corchorus</taxon>
    </lineage>
</organism>
<dbReference type="Proteomes" id="UP000188268">
    <property type="component" value="Unassembled WGS sequence"/>
</dbReference>
<accession>A0A1R3GAD9</accession>
<dbReference type="CDD" id="cd22157">
    <property type="entry name" value="F-box_AtFBW1-like"/>
    <property type="match status" value="1"/>
</dbReference>
<evidence type="ECO:0000313" key="2">
    <source>
        <dbReference type="EMBL" id="OMO55059.1"/>
    </source>
</evidence>
<dbReference type="Pfam" id="PF00982">
    <property type="entry name" value="Glyco_transf_20"/>
    <property type="match status" value="1"/>
</dbReference>
<dbReference type="STRING" id="210143.A0A1R3GAD9"/>
<dbReference type="SUPFAM" id="SSF81383">
    <property type="entry name" value="F-box domain"/>
    <property type="match status" value="1"/>
</dbReference>
<dbReference type="NCBIfam" id="TIGR01640">
    <property type="entry name" value="F_box_assoc_1"/>
    <property type="match status" value="2"/>
</dbReference>
<dbReference type="OrthoDB" id="591557at2759"/>
<dbReference type="SUPFAM" id="SSF53756">
    <property type="entry name" value="UDP-Glycosyltransferase/glycogen phosphorylase"/>
    <property type="match status" value="1"/>
</dbReference>
<evidence type="ECO:0000259" key="1">
    <source>
        <dbReference type="SMART" id="SM00256"/>
    </source>
</evidence>
<dbReference type="Gene3D" id="3.40.50.2000">
    <property type="entry name" value="Glycogen Phosphorylase B"/>
    <property type="match status" value="3"/>
</dbReference>
<protein>
    <recommendedName>
        <fullName evidence="1">F-box domain-containing protein</fullName>
    </recommendedName>
</protein>
<proteinExistence type="predicted"/>
<gene>
    <name evidence="2" type="ORF">CCACVL1_27417</name>
</gene>
<dbReference type="InterPro" id="IPR006527">
    <property type="entry name" value="F-box-assoc_dom_typ1"/>
</dbReference>
<dbReference type="Gramene" id="OMO55059">
    <property type="protein sequence ID" value="OMO55059"/>
    <property type="gene ID" value="CCACVL1_27417"/>
</dbReference>
<dbReference type="AlphaFoldDB" id="A0A1R3GAD9"/>
<dbReference type="InterPro" id="IPR036047">
    <property type="entry name" value="F-box-like_dom_sf"/>
</dbReference>
<reference evidence="2 3" key="1">
    <citation type="submission" date="2013-09" db="EMBL/GenBank/DDBJ databases">
        <title>Corchorus capsularis genome sequencing.</title>
        <authorList>
            <person name="Alam M."/>
            <person name="Haque M.S."/>
            <person name="Islam M.S."/>
            <person name="Emdad E.M."/>
            <person name="Islam M.M."/>
            <person name="Ahmed B."/>
            <person name="Halim A."/>
            <person name="Hossen Q.M.M."/>
            <person name="Hossain M.Z."/>
            <person name="Ahmed R."/>
            <person name="Khan M.M."/>
            <person name="Islam R."/>
            <person name="Rashid M.M."/>
            <person name="Khan S.A."/>
            <person name="Rahman M.S."/>
            <person name="Alam M."/>
        </authorList>
    </citation>
    <scope>NUCLEOTIDE SEQUENCE [LARGE SCALE GENOMIC DNA]</scope>
    <source>
        <strain evidence="3">cv. CVL-1</strain>
        <tissue evidence="2">Whole seedling</tissue>
    </source>
</reference>